<dbReference type="SUPFAM" id="SSF54909">
    <property type="entry name" value="Dimeric alpha+beta barrel"/>
    <property type="match status" value="1"/>
</dbReference>
<evidence type="ECO:0000313" key="4">
    <source>
        <dbReference type="Proteomes" id="UP000182798"/>
    </source>
</evidence>
<dbReference type="OrthoDB" id="7067671at2"/>
<dbReference type="Gene3D" id="3.30.70.100">
    <property type="match status" value="1"/>
</dbReference>
<gene>
    <name evidence="3" type="ORF">BGC33_05735</name>
    <name evidence="1" type="ORF">MS2017_1668</name>
    <name evidence="2" type="ORF">THERMOS_1969</name>
</gene>
<evidence type="ECO:0000313" key="6">
    <source>
        <dbReference type="Proteomes" id="UP000643672"/>
    </source>
</evidence>
<evidence type="ECO:0008006" key="7">
    <source>
        <dbReference type="Google" id="ProtNLM"/>
    </source>
</evidence>
<evidence type="ECO:0000313" key="5">
    <source>
        <dbReference type="Proteomes" id="UP000278334"/>
    </source>
</evidence>
<dbReference type="Proteomes" id="UP000643672">
    <property type="component" value="Unassembled WGS sequence"/>
</dbReference>
<dbReference type="Proteomes" id="UP000182798">
    <property type="component" value="Unassembled WGS sequence"/>
</dbReference>
<dbReference type="EMBL" id="CAESAQ020000078">
    <property type="protein sequence ID" value="CAB5504495.1"/>
    <property type="molecule type" value="Genomic_DNA"/>
</dbReference>
<dbReference type="Proteomes" id="UP000278334">
    <property type="component" value="Chromosome"/>
</dbReference>
<dbReference type="EMBL" id="CP024634">
    <property type="protein sequence ID" value="AYQ57347.1"/>
    <property type="molecule type" value="Genomic_DNA"/>
</dbReference>
<keyword evidence="6" id="KW-1185">Reference proteome</keyword>
<evidence type="ECO:0000313" key="2">
    <source>
        <dbReference type="EMBL" id="CAB5504495.1"/>
    </source>
</evidence>
<reference evidence="2 6" key="4">
    <citation type="submission" date="2020-05" db="EMBL/GenBank/DDBJ databases">
        <authorList>
            <person name="Petersen J."/>
            <person name="Sayavedra L."/>
        </authorList>
    </citation>
    <scope>NUCLEOTIDE SEQUENCE [LARGE SCALE GENOMIC DNA]</scope>
    <source>
        <strain evidence="2">B thermophilus SOXS</strain>
    </source>
</reference>
<reference evidence="4" key="1">
    <citation type="submission" date="2016-09" db="EMBL/GenBank/DDBJ databases">
        <title>Genome Sequence of Bathymodiolus thermophilus sulfur-oxidizing gill endosymbiont.</title>
        <authorList>
            <person name="Ponnudurai R."/>
            <person name="Kleiner M."/>
            <person name="Sayavedra L."/>
            <person name="Thuermer A."/>
            <person name="Felbeck H."/>
            <person name="Schlueter R."/>
            <person name="Schweder T."/>
            <person name="Markert S."/>
        </authorList>
    </citation>
    <scope>NUCLEOTIDE SEQUENCE [LARGE SCALE GENOMIC DNA]</scope>
    <source>
        <strain evidence="4">BAT/CrabSpa'14</strain>
    </source>
</reference>
<reference evidence="3" key="2">
    <citation type="journal article" date="2017" name="Stand. Genomic Sci.">
        <title>Genome sequence of the sulfur-oxidizing Bathymodiolus thermophilus gill endosymbiont.</title>
        <authorList>
            <person name="Ponnudurai R."/>
            <person name="Sayavedra L."/>
            <person name="Kleiner M."/>
            <person name="Heiden S.E."/>
            <person name="Thurmer A."/>
            <person name="Felbeck H."/>
            <person name="Schluter R."/>
            <person name="Sievert S.M."/>
            <person name="Daniel R."/>
            <person name="Schweder T."/>
            <person name="Markert S."/>
        </authorList>
    </citation>
    <scope>NUCLEOTIDE SEQUENCE</scope>
    <source>
        <strain evidence="3">BAT/CrabSpa'14</strain>
    </source>
</reference>
<sequence>MSEYFVIMSFELNEKDLIDDWTALSKEIDEDIAKADGFISRDSGIDEHGRVYCLVKWQSKAHQETFKKLLEARQEWPQMMQHFSSIVNIETSTNQAIEIF</sequence>
<proteinExistence type="predicted"/>
<organism evidence="3 4">
    <name type="scientific">Bathymodiolus thermophilus thioautotrophic gill symbiont</name>
    <dbReference type="NCBI Taxonomy" id="2360"/>
    <lineage>
        <taxon>Bacteria</taxon>
        <taxon>Pseudomonadati</taxon>
        <taxon>Pseudomonadota</taxon>
        <taxon>Gammaproteobacteria</taxon>
        <taxon>sulfur-oxidizing symbionts</taxon>
    </lineage>
</organism>
<dbReference type="AlphaFoldDB" id="A0A1J5UH31"/>
<dbReference type="KEGG" id="bthg:MS2017_1668"/>
<dbReference type="RefSeq" id="WP_071563730.1">
    <property type="nucleotide sequence ID" value="NZ_CAESAQ020000078.1"/>
</dbReference>
<accession>A0A1J5UH31</accession>
<name>A0A1J5UH31_9GAMM</name>
<dbReference type="EMBL" id="MIQH01000384">
    <property type="protein sequence ID" value="OIR25213.1"/>
    <property type="molecule type" value="Genomic_DNA"/>
</dbReference>
<dbReference type="InterPro" id="IPR011008">
    <property type="entry name" value="Dimeric_a/b-barrel"/>
</dbReference>
<evidence type="ECO:0000313" key="3">
    <source>
        <dbReference type="EMBL" id="OIR25213.1"/>
    </source>
</evidence>
<reference evidence="1 5" key="3">
    <citation type="submission" date="2017-11" db="EMBL/GenBank/DDBJ databases">
        <title>Genome sequence of the bacterial symbiont EPR9N from a vent mussel Bathymodiolus thermophilus.</title>
        <authorList>
            <person name="Won Y.-J."/>
        </authorList>
    </citation>
    <scope>NUCLEOTIDE SEQUENCE [LARGE SCALE GENOMIC DNA]</scope>
    <source>
        <strain evidence="1 5">EPR9N</strain>
    </source>
</reference>
<evidence type="ECO:0000313" key="1">
    <source>
        <dbReference type="EMBL" id="AYQ57347.1"/>
    </source>
</evidence>
<protein>
    <recommendedName>
        <fullName evidence="7">ABM domain-containing protein</fullName>
    </recommendedName>
</protein>